<dbReference type="EMBL" id="CAXDID020000097">
    <property type="protein sequence ID" value="CAL6024915.1"/>
    <property type="molecule type" value="Genomic_DNA"/>
</dbReference>
<evidence type="ECO:0000313" key="2">
    <source>
        <dbReference type="EMBL" id="CAL6024915.1"/>
    </source>
</evidence>
<accession>A0AA86R607</accession>
<protein>
    <submittedName>
        <fullName evidence="2">Hypothetical_protein</fullName>
    </submittedName>
</protein>
<dbReference type="EMBL" id="CATOUU010001010">
    <property type="protein sequence ID" value="CAI9966873.1"/>
    <property type="molecule type" value="Genomic_DNA"/>
</dbReference>
<keyword evidence="3" id="KW-1185">Reference proteome</keyword>
<dbReference type="AlphaFoldDB" id="A0AA86R607"/>
<evidence type="ECO:0000313" key="3">
    <source>
        <dbReference type="Proteomes" id="UP001642409"/>
    </source>
</evidence>
<dbReference type="Proteomes" id="UP001642409">
    <property type="component" value="Unassembled WGS sequence"/>
</dbReference>
<name>A0AA86R607_9EUKA</name>
<comment type="caution">
    <text evidence="1">The sequence shown here is derived from an EMBL/GenBank/DDBJ whole genome shotgun (WGS) entry which is preliminary data.</text>
</comment>
<sequence length="108" mass="12782">MLQISKVLRQINNQSRYIKRINQSAQFLSFQSSQEKFQQNLSTDFSSVEDNKKYKLLQNIKETVQVLKQIDSKIQYQEACCITIETNFEAMQRNAAKIKQYIIKVQKQ</sequence>
<gene>
    <name evidence="2" type="ORF">HINF_LOCUS29845</name>
    <name evidence="1" type="ORF">HINF_LOCUS54518</name>
</gene>
<reference evidence="1" key="1">
    <citation type="submission" date="2023-06" db="EMBL/GenBank/DDBJ databases">
        <authorList>
            <person name="Kurt Z."/>
        </authorList>
    </citation>
    <scope>NUCLEOTIDE SEQUENCE</scope>
</reference>
<proteinExistence type="predicted"/>
<reference evidence="2 3" key="2">
    <citation type="submission" date="2024-07" db="EMBL/GenBank/DDBJ databases">
        <authorList>
            <person name="Akdeniz Z."/>
        </authorList>
    </citation>
    <scope>NUCLEOTIDE SEQUENCE [LARGE SCALE GENOMIC DNA]</scope>
</reference>
<organism evidence="1">
    <name type="scientific">Hexamita inflata</name>
    <dbReference type="NCBI Taxonomy" id="28002"/>
    <lineage>
        <taxon>Eukaryota</taxon>
        <taxon>Metamonada</taxon>
        <taxon>Diplomonadida</taxon>
        <taxon>Hexamitidae</taxon>
        <taxon>Hexamitinae</taxon>
        <taxon>Hexamita</taxon>
    </lineage>
</organism>
<evidence type="ECO:0000313" key="1">
    <source>
        <dbReference type="EMBL" id="CAI9966873.1"/>
    </source>
</evidence>